<dbReference type="InterPro" id="IPR001753">
    <property type="entry name" value="Enoyl-CoA_hydra/iso"/>
</dbReference>
<dbReference type="EMBL" id="CP045737">
    <property type="protein sequence ID" value="QGG41597.1"/>
    <property type="molecule type" value="Genomic_DNA"/>
</dbReference>
<dbReference type="CDD" id="cd06558">
    <property type="entry name" value="crotonase-like"/>
    <property type="match status" value="1"/>
</dbReference>
<keyword evidence="4" id="KW-1185">Reference proteome</keyword>
<evidence type="ECO:0000256" key="1">
    <source>
        <dbReference type="ARBA" id="ARBA00005254"/>
    </source>
</evidence>
<comment type="similarity">
    <text evidence="1 2">Belongs to the enoyl-CoA hydratase/isomerase family.</text>
</comment>
<dbReference type="PROSITE" id="PS00166">
    <property type="entry name" value="ENOYL_COA_HYDRATASE"/>
    <property type="match status" value="1"/>
</dbReference>
<evidence type="ECO:0000256" key="2">
    <source>
        <dbReference type="RuleBase" id="RU003707"/>
    </source>
</evidence>
<accession>A0A5Q2MEP9</accession>
<protein>
    <submittedName>
        <fullName evidence="3">Enoyl-CoA hydratase</fullName>
        <ecNumber evidence="3">4.2.1.17</ecNumber>
    </submittedName>
</protein>
<evidence type="ECO:0000313" key="3">
    <source>
        <dbReference type="EMBL" id="QGG41597.1"/>
    </source>
</evidence>
<dbReference type="GO" id="GO:0004300">
    <property type="term" value="F:enoyl-CoA hydratase activity"/>
    <property type="evidence" value="ECO:0007669"/>
    <property type="project" value="UniProtKB-EC"/>
</dbReference>
<gene>
    <name evidence="3" type="ORF">GEV26_09630</name>
</gene>
<sequence length="256" mass="26618">MTSNDVLLSERFGSTLWLTLNRPERRNALTVDLVRQLADAIGGCDAEVRCIVLTGSGSAFCAGGDLTDLSAVAEGGARVVTDVIYSQFQRLVRALAEAPCPVIAAVNGPALGAGLDLAMACDLRVSSTEAVFASSWIGVGLVPGMGGAHLLSRAIGTARATEMVLMGERVSPQTALEWGLVNKLVAAGELRATVDAMTDHVGSLSAAAIKSSKESLQRAMALGFEQELAILGATQGGLLTGQEFRDATARFRKKDA</sequence>
<proteinExistence type="inferred from homology"/>
<dbReference type="SUPFAM" id="SSF52096">
    <property type="entry name" value="ClpP/crotonase"/>
    <property type="match status" value="1"/>
</dbReference>
<organism evidence="3 4">
    <name type="scientific">Aeromicrobium yanjiei</name>
    <dbReference type="NCBI Taxonomy" id="2662028"/>
    <lineage>
        <taxon>Bacteria</taxon>
        <taxon>Bacillati</taxon>
        <taxon>Actinomycetota</taxon>
        <taxon>Actinomycetes</taxon>
        <taxon>Propionibacteriales</taxon>
        <taxon>Nocardioidaceae</taxon>
        <taxon>Aeromicrobium</taxon>
    </lineage>
</organism>
<dbReference type="RefSeq" id="WP_153652865.1">
    <property type="nucleotide sequence ID" value="NZ_CP045737.1"/>
</dbReference>
<dbReference type="EC" id="4.2.1.17" evidence="3"/>
<dbReference type="Pfam" id="PF00378">
    <property type="entry name" value="ECH_1"/>
    <property type="match status" value="1"/>
</dbReference>
<name>A0A5Q2MEP9_9ACTN</name>
<dbReference type="KEGG" id="aef:GEV26_09630"/>
<dbReference type="AlphaFoldDB" id="A0A5Q2MEP9"/>
<keyword evidence="3" id="KW-0456">Lyase</keyword>
<evidence type="ECO:0000313" key="4">
    <source>
        <dbReference type="Proteomes" id="UP000392064"/>
    </source>
</evidence>
<dbReference type="InterPro" id="IPR018376">
    <property type="entry name" value="Enoyl-CoA_hyd/isom_CS"/>
</dbReference>
<reference evidence="3 4" key="1">
    <citation type="submission" date="2019-11" db="EMBL/GenBank/DDBJ databases">
        <authorList>
            <person name="Li J."/>
        </authorList>
    </citation>
    <scope>NUCLEOTIDE SEQUENCE [LARGE SCALE GENOMIC DNA]</scope>
    <source>
        <strain evidence="3 4">MF47</strain>
    </source>
</reference>
<dbReference type="Gene3D" id="3.90.226.10">
    <property type="entry name" value="2-enoyl-CoA Hydratase, Chain A, domain 1"/>
    <property type="match status" value="1"/>
</dbReference>
<dbReference type="Proteomes" id="UP000392064">
    <property type="component" value="Chromosome"/>
</dbReference>
<dbReference type="GO" id="GO:0006635">
    <property type="term" value="P:fatty acid beta-oxidation"/>
    <property type="evidence" value="ECO:0007669"/>
    <property type="project" value="TreeGrafter"/>
</dbReference>
<dbReference type="PANTHER" id="PTHR11941">
    <property type="entry name" value="ENOYL-COA HYDRATASE-RELATED"/>
    <property type="match status" value="1"/>
</dbReference>
<dbReference type="InterPro" id="IPR029045">
    <property type="entry name" value="ClpP/crotonase-like_dom_sf"/>
</dbReference>
<dbReference type="PANTHER" id="PTHR11941:SF54">
    <property type="entry name" value="ENOYL-COA HYDRATASE, MITOCHONDRIAL"/>
    <property type="match status" value="1"/>
</dbReference>